<organism evidence="1 2">
    <name type="scientific">Naganishia adeliensis</name>
    <dbReference type="NCBI Taxonomy" id="92952"/>
    <lineage>
        <taxon>Eukaryota</taxon>
        <taxon>Fungi</taxon>
        <taxon>Dikarya</taxon>
        <taxon>Basidiomycota</taxon>
        <taxon>Agaricomycotina</taxon>
        <taxon>Tremellomycetes</taxon>
        <taxon>Filobasidiales</taxon>
        <taxon>Filobasidiaceae</taxon>
        <taxon>Naganishia</taxon>
    </lineage>
</organism>
<sequence length="429" mass="47260">MPRNAAFSEALSKVSSDKIKERSEGMESLRTIFQSQTSVENLSGVTDGAGWLQTFQTLFGVVKMERNASLKKGKTSGVGSSSAAETRLSNAMSLVRWLVVQSLVHLNKKVINALFSHLTQTMITSDGKLLRNSMDYIKALKTIVSYTPYLEHLGSAWWESLMSICWDAALGQRIEYDKAEWTTGDLEEAPVRGSDSEEEEAEEEEEEDVMATPSTGTQKGKFTSTMSSITQPGESGRYGNALPLSTEVTELLGIVPVLLAVPNAPILLPPQLPESDHDTDGPLPRVGIRILRKTIKFLRDRPAETTAHRSVLATLNILLGELELNAVQVMIETAPTLLSLLVPLWHTELKDQVVLALRIILPFLSSSPFVCEKEPEEKRISREVFSDLLALRDAISHSNPGKRSHILDLSFLSLRIALPSGSRSERNAP</sequence>
<comment type="caution">
    <text evidence="1">The sequence shown here is derived from an EMBL/GenBank/DDBJ whole genome shotgun (WGS) entry which is preliminary data.</text>
</comment>
<reference evidence="1" key="1">
    <citation type="submission" date="2023-04" db="EMBL/GenBank/DDBJ databases">
        <title>Draft Genome sequencing of Naganishia species isolated from polar environments using Oxford Nanopore Technology.</title>
        <authorList>
            <person name="Leo P."/>
            <person name="Venkateswaran K."/>
        </authorList>
    </citation>
    <scope>NUCLEOTIDE SEQUENCE</scope>
    <source>
        <strain evidence="1">MNA-CCFEE 5262</strain>
    </source>
</reference>
<dbReference type="EMBL" id="JASBWS010000187">
    <property type="protein sequence ID" value="KAJ9091941.1"/>
    <property type="molecule type" value="Genomic_DNA"/>
</dbReference>
<name>A0ACC2UYW6_9TREE</name>
<proteinExistence type="predicted"/>
<accession>A0ACC2UYW6</accession>
<gene>
    <name evidence="1" type="ORF">QFC20_007507</name>
</gene>
<evidence type="ECO:0000313" key="2">
    <source>
        <dbReference type="Proteomes" id="UP001230649"/>
    </source>
</evidence>
<keyword evidence="2" id="KW-1185">Reference proteome</keyword>
<dbReference type="Proteomes" id="UP001230649">
    <property type="component" value="Unassembled WGS sequence"/>
</dbReference>
<evidence type="ECO:0000313" key="1">
    <source>
        <dbReference type="EMBL" id="KAJ9091941.1"/>
    </source>
</evidence>
<protein>
    <submittedName>
        <fullName evidence="1">Uncharacterized protein</fullName>
    </submittedName>
</protein>